<sequence length="147" mass="17254">MASIERDSNGIKEYHEVIIEALIEAKQKEEKAEKTMMKWGLLFLGILAAGIIYIVLKLMSGESVSSYLSLLLSDIIIVVWLAVLFFCFYYFDVKSKKYEKAEKDFEELKEDVIDRASDIWNSNQLEVKRISQYHELKNKYDINLYHK</sequence>
<accession>A0ABU0A2F5</accession>
<reference evidence="2 3" key="1">
    <citation type="submission" date="2023-07" db="EMBL/GenBank/DDBJ databases">
        <title>Genomic Encyclopedia of Type Strains, Phase IV (KMG-IV): sequencing the most valuable type-strain genomes for metagenomic binning, comparative biology and taxonomic classification.</title>
        <authorList>
            <person name="Goeker M."/>
        </authorList>
    </citation>
    <scope>NUCLEOTIDE SEQUENCE [LARGE SCALE GENOMIC DNA]</scope>
    <source>
        <strain evidence="2 3">DSM 9768</strain>
    </source>
</reference>
<dbReference type="InterPro" id="IPR020210">
    <property type="entry name" value="Uncharacterised_YpbF_TM"/>
</dbReference>
<proteinExistence type="predicted"/>
<evidence type="ECO:0000313" key="3">
    <source>
        <dbReference type="Proteomes" id="UP001230005"/>
    </source>
</evidence>
<feature type="transmembrane region" description="Helical" evidence="1">
    <location>
        <begin position="68"/>
        <end position="91"/>
    </location>
</feature>
<keyword evidence="1" id="KW-1133">Transmembrane helix</keyword>
<evidence type="ECO:0000313" key="2">
    <source>
        <dbReference type="EMBL" id="MDQ0257673.1"/>
    </source>
</evidence>
<organism evidence="2 3">
    <name type="scientific">Evansella vedderi</name>
    <dbReference type="NCBI Taxonomy" id="38282"/>
    <lineage>
        <taxon>Bacteria</taxon>
        <taxon>Bacillati</taxon>
        <taxon>Bacillota</taxon>
        <taxon>Bacilli</taxon>
        <taxon>Bacillales</taxon>
        <taxon>Bacillaceae</taxon>
        <taxon>Evansella</taxon>
    </lineage>
</organism>
<dbReference type="EMBL" id="JAUSUG010000032">
    <property type="protein sequence ID" value="MDQ0257673.1"/>
    <property type="molecule type" value="Genomic_DNA"/>
</dbReference>
<keyword evidence="3" id="KW-1185">Reference proteome</keyword>
<keyword evidence="1" id="KW-0472">Membrane</keyword>
<dbReference type="Pfam" id="PF10864">
    <property type="entry name" value="DUF2663"/>
    <property type="match status" value="1"/>
</dbReference>
<evidence type="ECO:0000256" key="1">
    <source>
        <dbReference type="SAM" id="Phobius"/>
    </source>
</evidence>
<name>A0ABU0A2F5_9BACI</name>
<gene>
    <name evidence="2" type="ORF">J2S74_005135</name>
</gene>
<evidence type="ECO:0008006" key="4">
    <source>
        <dbReference type="Google" id="ProtNLM"/>
    </source>
</evidence>
<feature type="transmembrane region" description="Helical" evidence="1">
    <location>
        <begin position="36"/>
        <end position="56"/>
    </location>
</feature>
<keyword evidence="1" id="KW-0812">Transmembrane</keyword>
<comment type="caution">
    <text evidence="2">The sequence shown here is derived from an EMBL/GenBank/DDBJ whole genome shotgun (WGS) entry which is preliminary data.</text>
</comment>
<dbReference type="Proteomes" id="UP001230005">
    <property type="component" value="Unassembled WGS sequence"/>
</dbReference>
<protein>
    <recommendedName>
        <fullName evidence="4">DUF2663 family protein</fullName>
    </recommendedName>
</protein>
<dbReference type="RefSeq" id="WP_307331771.1">
    <property type="nucleotide sequence ID" value="NZ_JAUSUG010000032.1"/>
</dbReference>